<dbReference type="EMBL" id="CP009245">
    <property type="protein sequence ID" value="APT84417.1"/>
    <property type="molecule type" value="Genomic_DNA"/>
</dbReference>
<reference evidence="2 3" key="1">
    <citation type="submission" date="2014-08" db="EMBL/GenBank/DDBJ databases">
        <title>Complete genome sequence of Corynebacterium aquilae S-613T(T) (=DSM 44791(T)), isolated from the choana of a healthy golden eagle.</title>
        <authorList>
            <person name="Ruckert C."/>
            <person name="Albersmeier A."/>
            <person name="Winkler A."/>
            <person name="Kalinowski J."/>
        </authorList>
    </citation>
    <scope>NUCLEOTIDE SEQUENCE [LARGE SCALE GENOMIC DNA]</scope>
    <source>
        <strain evidence="2 3">S-613</strain>
    </source>
</reference>
<evidence type="ECO:0000313" key="2">
    <source>
        <dbReference type="EMBL" id="APT84417.1"/>
    </source>
</evidence>
<keyword evidence="3" id="KW-1185">Reference proteome</keyword>
<dbReference type="PROSITE" id="PS51257">
    <property type="entry name" value="PROKAR_LIPOPROTEIN"/>
    <property type="match status" value="1"/>
</dbReference>
<dbReference type="AlphaFoldDB" id="A0A1L7CF12"/>
<evidence type="ECO:0008006" key="4">
    <source>
        <dbReference type="Google" id="ProtNLM"/>
    </source>
</evidence>
<name>A0A1L7CF12_9CORY</name>
<feature type="chain" id="PRO_5012792500" description="Lipoprotein" evidence="1">
    <location>
        <begin position="24"/>
        <end position="74"/>
    </location>
</feature>
<keyword evidence="1" id="KW-0732">Signal</keyword>
<protein>
    <recommendedName>
        <fullName evidence="4">Lipoprotein</fullName>
    </recommendedName>
</protein>
<dbReference type="RefSeq" id="WP_075725494.1">
    <property type="nucleotide sequence ID" value="NZ_CP009245.1"/>
</dbReference>
<proteinExistence type="predicted"/>
<evidence type="ECO:0000313" key="3">
    <source>
        <dbReference type="Proteomes" id="UP000185478"/>
    </source>
</evidence>
<gene>
    <name evidence="2" type="ORF">CAQU_04290</name>
</gene>
<dbReference type="Proteomes" id="UP000185478">
    <property type="component" value="Chromosome"/>
</dbReference>
<accession>A0A1L7CF12</accession>
<dbReference type="KEGG" id="caqu:CAQU_04290"/>
<evidence type="ECO:0000256" key="1">
    <source>
        <dbReference type="SAM" id="SignalP"/>
    </source>
</evidence>
<sequence>MRNRTTIAAIALMMTAASLTACSADNTAYGRVASSSGIDTSAVSSLSAKTPGGRVAAQGLVNDVASTPVAQAHR</sequence>
<organism evidence="2 3">
    <name type="scientific">Corynebacterium aquilae DSM 44791</name>
    <dbReference type="NCBI Taxonomy" id="1431546"/>
    <lineage>
        <taxon>Bacteria</taxon>
        <taxon>Bacillati</taxon>
        <taxon>Actinomycetota</taxon>
        <taxon>Actinomycetes</taxon>
        <taxon>Mycobacteriales</taxon>
        <taxon>Corynebacteriaceae</taxon>
        <taxon>Corynebacterium</taxon>
    </lineage>
</organism>
<feature type="signal peptide" evidence="1">
    <location>
        <begin position="1"/>
        <end position="23"/>
    </location>
</feature>